<sequence length="505" mass="57155">MFYFVDQYLLSSNSSIEHTVIKRLKLFKRNNVDAKMVTLDFDPIIHATLQRFELDDSQLVNLYDFFAQTTEYQGHKLFDTDLNFSPEYQIGAGNDSHDVKNMDRLVARTYFIGGTLGQVDHVDYYDQAGNKTLTERYDIRGFKAVEQFYGQSGEIHNERYYRPDGSVYLEKFYVQSVQNTPINSLNILKDYHGHEYYFNDSNELAIFFLEELDKSNNEQNTFIAERPASAIPTVGAMQSLDAKKYLSIPFNHVAPGINPTKGPLNALIGPALTTNANQWDGVLVDTKQQRADLRRIVNDKLPIYAINASPVSHALNKIPINLRRNKQIIYVGRLGEDKGTGELLSIFEKVHKKVPDAQLALFGYGTPEDTKRYRDQIEKAGLSSNVIFAGYRSHLNEAYDGAQLFVDPGITDAEPLSMSEALSHGVPIVSYDYQYGPSELVKSEVNGVLVPLNNTNKMVDVISDLLTDSKKLQRLSDGAYAELESIDNQATWQQWQPLINQTSNK</sequence>
<protein>
    <submittedName>
        <fullName evidence="4">Accessory Sec system glycosyltransferase Asp1</fullName>
    </submittedName>
</protein>
<dbReference type="InterPro" id="IPR001296">
    <property type="entry name" value="Glyco_trans_1"/>
</dbReference>
<dbReference type="AlphaFoldDB" id="A0AAW5WTM1"/>
<name>A0AAW5WTM1_9LACO</name>
<dbReference type="SUPFAM" id="SSF53756">
    <property type="entry name" value="UDP-Glycosyltransferase/glycogen phosphorylase"/>
    <property type="match status" value="1"/>
</dbReference>
<dbReference type="PANTHER" id="PTHR12526:SF629">
    <property type="entry name" value="TEICHURONIC ACID BIOSYNTHESIS GLYCOSYLTRANSFERASE TUAH-RELATED"/>
    <property type="match status" value="1"/>
</dbReference>
<comment type="caution">
    <text evidence="4">The sequence shown here is derived from an EMBL/GenBank/DDBJ whole genome shotgun (WGS) entry which is preliminary data.</text>
</comment>
<dbReference type="GO" id="GO:0016757">
    <property type="term" value="F:glycosyltransferase activity"/>
    <property type="evidence" value="ECO:0007669"/>
    <property type="project" value="UniProtKB-KW"/>
</dbReference>
<evidence type="ECO:0000256" key="2">
    <source>
        <dbReference type="ARBA" id="ARBA00022679"/>
    </source>
</evidence>
<organism evidence="4 5">
    <name type="scientific">Limosilactobacillus vaginalis</name>
    <dbReference type="NCBI Taxonomy" id="1633"/>
    <lineage>
        <taxon>Bacteria</taxon>
        <taxon>Bacillati</taxon>
        <taxon>Bacillota</taxon>
        <taxon>Bacilli</taxon>
        <taxon>Lactobacillales</taxon>
        <taxon>Lactobacillaceae</taxon>
        <taxon>Limosilactobacillus</taxon>
    </lineage>
</organism>
<dbReference type="Proteomes" id="UP001212401">
    <property type="component" value="Unassembled WGS sequence"/>
</dbReference>
<dbReference type="RefSeq" id="WP_269296001.1">
    <property type="nucleotide sequence ID" value="NZ_JAKHPH010000012.1"/>
</dbReference>
<evidence type="ECO:0000313" key="5">
    <source>
        <dbReference type="Proteomes" id="UP001212401"/>
    </source>
</evidence>
<evidence type="ECO:0000256" key="1">
    <source>
        <dbReference type="ARBA" id="ARBA00022676"/>
    </source>
</evidence>
<keyword evidence="2" id="KW-0808">Transferase</keyword>
<dbReference type="EMBL" id="JAKHPH010000012">
    <property type="protein sequence ID" value="MCZ3667767.1"/>
    <property type="molecule type" value="Genomic_DNA"/>
</dbReference>
<keyword evidence="1" id="KW-0328">Glycosyltransferase</keyword>
<proteinExistence type="predicted"/>
<dbReference type="Pfam" id="PF00534">
    <property type="entry name" value="Glycos_transf_1"/>
    <property type="match status" value="1"/>
</dbReference>
<evidence type="ECO:0000313" key="4">
    <source>
        <dbReference type="EMBL" id="MCZ3667767.1"/>
    </source>
</evidence>
<dbReference type="PANTHER" id="PTHR12526">
    <property type="entry name" value="GLYCOSYLTRANSFERASE"/>
    <property type="match status" value="1"/>
</dbReference>
<feature type="domain" description="Glycosyl transferase family 1" evidence="3">
    <location>
        <begin position="325"/>
        <end position="480"/>
    </location>
</feature>
<dbReference type="Gene3D" id="3.40.50.2000">
    <property type="entry name" value="Glycogen Phosphorylase B"/>
    <property type="match status" value="3"/>
</dbReference>
<reference evidence="4" key="1">
    <citation type="submission" date="2022-01" db="EMBL/GenBank/DDBJ databases">
        <title>VMRC isolate genome collection.</title>
        <authorList>
            <person name="France M."/>
            <person name="Rutt L."/>
            <person name="Humphrys M."/>
            <person name="Ravel J."/>
        </authorList>
    </citation>
    <scope>NUCLEOTIDE SEQUENCE</scope>
    <source>
        <strain evidence="4">C0048A1</strain>
    </source>
</reference>
<accession>A0AAW5WTM1</accession>
<gene>
    <name evidence="4" type="primary">asp1</name>
    <name evidence="4" type="ORF">L2724_05640</name>
</gene>
<evidence type="ECO:0000259" key="3">
    <source>
        <dbReference type="Pfam" id="PF00534"/>
    </source>
</evidence>